<dbReference type="InterPro" id="IPR044713">
    <property type="entry name" value="DNJA1/2-like"/>
</dbReference>
<evidence type="ECO:0000259" key="6">
    <source>
        <dbReference type="PROSITE" id="PS50076"/>
    </source>
</evidence>
<evidence type="ECO:0000313" key="7">
    <source>
        <dbReference type="EMBL" id="CAE4586016.1"/>
    </source>
</evidence>
<feature type="domain" description="J" evidence="6">
    <location>
        <begin position="20"/>
        <end position="81"/>
    </location>
</feature>
<dbReference type="InterPro" id="IPR002939">
    <property type="entry name" value="DnaJ_C"/>
</dbReference>
<dbReference type="GO" id="GO:0030544">
    <property type="term" value="F:Hsp70 protein binding"/>
    <property type="evidence" value="ECO:0007669"/>
    <property type="project" value="InterPro"/>
</dbReference>
<dbReference type="SUPFAM" id="SSF57938">
    <property type="entry name" value="DnaJ/Hsp40 cysteine-rich domain"/>
    <property type="match status" value="1"/>
</dbReference>
<keyword evidence="3" id="KW-0863">Zinc-finger</keyword>
<dbReference type="InterPro" id="IPR001305">
    <property type="entry name" value="HSP_DnaJ_Cys-rich_dom"/>
</dbReference>
<keyword evidence="2" id="KW-0677">Repeat</keyword>
<dbReference type="InterPro" id="IPR008971">
    <property type="entry name" value="HSP40/DnaJ_pept-bd"/>
</dbReference>
<proteinExistence type="predicted"/>
<protein>
    <recommendedName>
        <fullName evidence="6">J domain-containing protein</fullName>
    </recommendedName>
</protein>
<dbReference type="Gene3D" id="1.10.287.110">
    <property type="entry name" value="DnaJ domain"/>
    <property type="match status" value="1"/>
</dbReference>
<dbReference type="GO" id="GO:0051082">
    <property type="term" value="F:unfolded protein binding"/>
    <property type="evidence" value="ECO:0007669"/>
    <property type="project" value="InterPro"/>
</dbReference>
<evidence type="ECO:0000256" key="1">
    <source>
        <dbReference type="ARBA" id="ARBA00022723"/>
    </source>
</evidence>
<sequence>MDGPGGHPGGRPKKNADTTKFYKLLEVEKSASEADIKKAYRKLAVKHHPDKGGDPEKFKEITRAYEVLSDSDKRSKYDRFGEEGLEDGGAGDASDIFESFFGGGGRRSGAGGRRRQKTKDVVQPLKVTLEQLYNGQTKKMAITRQVIDKKKGVVTCSDCDGRGVRVEVIRMGPMIQQMQSACGACGGNGKSFKTKQEREVLEVHIQKGSPDGHKVVFREMADEHPDADTGDVIFVIKQQEHKLFKRKGADLYLERSISLVEALCGFELEIEHLDGRKLLVKTSPGEIVKPMMRGFDPFADTDSKMEWEEIEDADCPDVDNVAQADTTDVETLKKACETQLKRKGIEVGAFVVDGRRAYFKQGSREEIMSAKKTRRGCTMYVLVDPNTKNEMRLMKAVKDEGMPTYKNPFIHGNLFLMLTIEFPESLTPDKQAGIRKLLPPPLHVPAVSEDDPSVEVHTVSDIDPVTSYNANKVNMQAGGEAYDEDEEGGGPGMGGQGAQCKQM</sequence>
<evidence type="ECO:0000256" key="4">
    <source>
        <dbReference type="ARBA" id="ARBA00022833"/>
    </source>
</evidence>
<dbReference type="InterPro" id="IPR036410">
    <property type="entry name" value="HSP_DnaJ_Cys-rich_dom_sf"/>
</dbReference>
<dbReference type="GO" id="GO:0008270">
    <property type="term" value="F:zinc ion binding"/>
    <property type="evidence" value="ECO:0007669"/>
    <property type="project" value="UniProtKB-KW"/>
</dbReference>
<dbReference type="FunFam" id="2.10.230.10:FF:000001">
    <property type="entry name" value="DnaJ subfamily A member 2"/>
    <property type="match status" value="1"/>
</dbReference>
<dbReference type="Gene3D" id="2.10.230.10">
    <property type="entry name" value="Heat shock protein DnaJ, cysteine-rich domain"/>
    <property type="match status" value="1"/>
</dbReference>
<dbReference type="PRINTS" id="PR00625">
    <property type="entry name" value="JDOMAIN"/>
</dbReference>
<dbReference type="InterPro" id="IPR018253">
    <property type="entry name" value="DnaJ_domain_CS"/>
</dbReference>
<keyword evidence="4" id="KW-0862">Zinc</keyword>
<dbReference type="CDD" id="cd06257">
    <property type="entry name" value="DnaJ"/>
    <property type="match status" value="1"/>
</dbReference>
<dbReference type="Pfam" id="PF01556">
    <property type="entry name" value="DnaJ_C"/>
    <property type="match status" value="1"/>
</dbReference>
<dbReference type="CDD" id="cd10719">
    <property type="entry name" value="DnaJ_zf"/>
    <property type="match status" value="1"/>
</dbReference>
<dbReference type="FunFam" id="2.60.260.20:FF:000003">
    <property type="entry name" value="DnaJ subfamily A member 2"/>
    <property type="match status" value="1"/>
</dbReference>
<dbReference type="PROSITE" id="PS00636">
    <property type="entry name" value="DNAJ_1"/>
    <property type="match status" value="1"/>
</dbReference>
<evidence type="ECO:0000256" key="2">
    <source>
        <dbReference type="ARBA" id="ARBA00022737"/>
    </source>
</evidence>
<dbReference type="PROSITE" id="PS50076">
    <property type="entry name" value="DNAJ_2"/>
    <property type="match status" value="1"/>
</dbReference>
<dbReference type="GO" id="GO:0006457">
    <property type="term" value="P:protein folding"/>
    <property type="evidence" value="ECO:0007669"/>
    <property type="project" value="InterPro"/>
</dbReference>
<evidence type="ECO:0000256" key="3">
    <source>
        <dbReference type="ARBA" id="ARBA00022771"/>
    </source>
</evidence>
<dbReference type="PANTHER" id="PTHR43888">
    <property type="entry name" value="DNAJ-LIKE-2, ISOFORM A-RELATED"/>
    <property type="match status" value="1"/>
</dbReference>
<dbReference type="InterPro" id="IPR036869">
    <property type="entry name" value="J_dom_sf"/>
</dbReference>
<dbReference type="CDD" id="cd10747">
    <property type="entry name" value="DnaJ_C"/>
    <property type="match status" value="1"/>
</dbReference>
<dbReference type="SUPFAM" id="SSF46565">
    <property type="entry name" value="Chaperone J-domain"/>
    <property type="match status" value="1"/>
</dbReference>
<name>A0A7S4QLJ7_9DINO</name>
<gene>
    <name evidence="7" type="ORF">AMON00008_LOCUS21687</name>
</gene>
<dbReference type="FunFam" id="1.10.287.110:FF:000041">
    <property type="entry name" value="Chaperone protein DNAj, putative"/>
    <property type="match status" value="1"/>
</dbReference>
<evidence type="ECO:0000256" key="5">
    <source>
        <dbReference type="SAM" id="MobiDB-lite"/>
    </source>
</evidence>
<dbReference type="AlphaFoldDB" id="A0A7S4QLJ7"/>
<dbReference type="Pfam" id="PF00226">
    <property type="entry name" value="DnaJ"/>
    <property type="match status" value="1"/>
</dbReference>
<dbReference type="SMART" id="SM00271">
    <property type="entry name" value="DnaJ"/>
    <property type="match status" value="1"/>
</dbReference>
<feature type="region of interest" description="Disordered" evidence="5">
    <location>
        <begin position="481"/>
        <end position="503"/>
    </location>
</feature>
<dbReference type="SUPFAM" id="SSF49493">
    <property type="entry name" value="HSP40/DnaJ peptide-binding domain"/>
    <property type="match status" value="2"/>
</dbReference>
<dbReference type="InterPro" id="IPR001623">
    <property type="entry name" value="DnaJ_domain"/>
</dbReference>
<organism evidence="7">
    <name type="scientific">Alexandrium monilatum</name>
    <dbReference type="NCBI Taxonomy" id="311494"/>
    <lineage>
        <taxon>Eukaryota</taxon>
        <taxon>Sar</taxon>
        <taxon>Alveolata</taxon>
        <taxon>Dinophyceae</taxon>
        <taxon>Gonyaulacales</taxon>
        <taxon>Pyrocystaceae</taxon>
        <taxon>Alexandrium</taxon>
    </lineage>
</organism>
<accession>A0A7S4QLJ7</accession>
<dbReference type="EMBL" id="HBNR01031706">
    <property type="protein sequence ID" value="CAE4586016.1"/>
    <property type="molecule type" value="Transcribed_RNA"/>
</dbReference>
<dbReference type="Gene3D" id="2.60.260.20">
    <property type="entry name" value="Urease metallochaperone UreE, N-terminal domain"/>
    <property type="match status" value="3"/>
</dbReference>
<keyword evidence="1" id="KW-0479">Metal-binding</keyword>
<reference evidence="7" key="1">
    <citation type="submission" date="2021-01" db="EMBL/GenBank/DDBJ databases">
        <authorList>
            <person name="Corre E."/>
            <person name="Pelletier E."/>
            <person name="Niang G."/>
            <person name="Scheremetjew M."/>
            <person name="Finn R."/>
            <person name="Kale V."/>
            <person name="Holt S."/>
            <person name="Cochrane G."/>
            <person name="Meng A."/>
            <person name="Brown T."/>
            <person name="Cohen L."/>
        </authorList>
    </citation>
    <scope>NUCLEOTIDE SEQUENCE</scope>
    <source>
        <strain evidence="7">CCMP3105</strain>
    </source>
</reference>